<gene>
    <name evidence="2" type="ORF">J2X20_003227</name>
</gene>
<feature type="transmembrane region" description="Helical" evidence="1">
    <location>
        <begin position="7"/>
        <end position="24"/>
    </location>
</feature>
<feature type="transmembrane region" description="Helical" evidence="1">
    <location>
        <begin position="167"/>
        <end position="192"/>
    </location>
</feature>
<proteinExistence type="predicted"/>
<keyword evidence="1" id="KW-1133">Transmembrane helix</keyword>
<feature type="transmembrane region" description="Helical" evidence="1">
    <location>
        <begin position="454"/>
        <end position="474"/>
    </location>
</feature>
<feature type="transmembrane region" description="Helical" evidence="1">
    <location>
        <begin position="423"/>
        <end position="442"/>
    </location>
</feature>
<keyword evidence="3" id="KW-1185">Reference proteome</keyword>
<evidence type="ECO:0000313" key="3">
    <source>
        <dbReference type="Proteomes" id="UP001180453"/>
    </source>
</evidence>
<feature type="transmembrane region" description="Helical" evidence="1">
    <location>
        <begin position="276"/>
        <end position="298"/>
    </location>
</feature>
<feature type="transmembrane region" description="Helical" evidence="1">
    <location>
        <begin position="381"/>
        <end position="403"/>
    </location>
</feature>
<keyword evidence="1" id="KW-0812">Transmembrane</keyword>
<dbReference type="EMBL" id="JAVDXU010000002">
    <property type="protein sequence ID" value="MDR7270569.1"/>
    <property type="molecule type" value="Genomic_DNA"/>
</dbReference>
<feature type="transmembrane region" description="Helical" evidence="1">
    <location>
        <begin position="83"/>
        <end position="103"/>
    </location>
</feature>
<sequence length="631" mass="70492">MLSSQTRWVFHTCAAATVIGLWMLTQPYSGLRHDAILYLAQALKWSRPDQFNQDIFFAFGSQDRYSIYALIFGPIFEQAEVQLVQPLVFGACHAAFLAAIWRLLPDQLGLRQRWLCLAALVLLRPLYGGLSIFSYCEPFLTARTLAEPLALWSLVCLHQQDRPWTAWLLMVLATLIHPLMSLPIAGCLWLMCCVRDRRWLILLPLAGGVVAALTLLGKPPFDGLLKQYPDDWWKLVATNDQVLVKNWRSSNWAAIAVSFAILLGAWPLYRDRHKSLIPALLVSVGVLLALVVLGSQIYRNVLITQLQLWRGLWLVRALAVALTPTLLLAIARKGRSGPATAASMATVVSMANLQWDSAWIGMLWPALHLWIWRTQRSVSTLMLRVSVATSVLAILAIGVSDYFHQRAIPVDDAIFLDFSPLGIALIVSALPALAALAWLWQAHWRARAPLIRKALAYGLPASAIALALTGALLWDRRPPLERYLESHLHTPHPFEAFVPEGTEVYWDNSLAAAWFLLKRPSYYSPAQGAGALFNEATARAWDQRHQAFRALGRRRTSCEVFTMLLGKLPNGSAPCYSLAEHEIQGICQMAADLQFVVSAEPYSHSPLAVWNIPQGHGPLKTQYLYACSSFR</sequence>
<dbReference type="Proteomes" id="UP001180453">
    <property type="component" value="Unassembled WGS sequence"/>
</dbReference>
<feature type="transmembrane region" description="Helical" evidence="1">
    <location>
        <begin position="199"/>
        <end position="217"/>
    </location>
</feature>
<keyword evidence="1" id="KW-0472">Membrane</keyword>
<feature type="transmembrane region" description="Helical" evidence="1">
    <location>
        <begin position="310"/>
        <end position="331"/>
    </location>
</feature>
<dbReference type="RefSeq" id="WP_310266599.1">
    <property type="nucleotide sequence ID" value="NZ_JAVDXU010000002.1"/>
</dbReference>
<protein>
    <submittedName>
        <fullName evidence="2">Uncharacterized protein</fullName>
    </submittedName>
</protein>
<comment type="caution">
    <text evidence="2">The sequence shown here is derived from an EMBL/GenBank/DDBJ whole genome shotgun (WGS) entry which is preliminary data.</text>
</comment>
<feature type="transmembrane region" description="Helical" evidence="1">
    <location>
        <begin position="252"/>
        <end position="269"/>
    </location>
</feature>
<evidence type="ECO:0000256" key="1">
    <source>
        <dbReference type="SAM" id="Phobius"/>
    </source>
</evidence>
<feature type="transmembrane region" description="Helical" evidence="1">
    <location>
        <begin position="115"/>
        <end position="135"/>
    </location>
</feature>
<reference evidence="2 3" key="1">
    <citation type="submission" date="2023-07" db="EMBL/GenBank/DDBJ databases">
        <title>Sorghum-associated microbial communities from plants grown in Nebraska, USA.</title>
        <authorList>
            <person name="Schachtman D."/>
        </authorList>
    </citation>
    <scope>NUCLEOTIDE SEQUENCE [LARGE SCALE GENOMIC DNA]</scope>
    <source>
        <strain evidence="2 3">BE314</strain>
    </source>
</reference>
<organism evidence="2 3">
    <name type="scientific">Roseateles saccharophilus</name>
    <name type="common">Pseudomonas saccharophila</name>
    <dbReference type="NCBI Taxonomy" id="304"/>
    <lineage>
        <taxon>Bacteria</taxon>
        <taxon>Pseudomonadati</taxon>
        <taxon>Pseudomonadota</taxon>
        <taxon>Betaproteobacteria</taxon>
        <taxon>Burkholderiales</taxon>
        <taxon>Sphaerotilaceae</taxon>
        <taxon>Roseateles</taxon>
    </lineage>
</organism>
<accession>A0ABU1YNZ7</accession>
<name>A0ABU1YNZ7_ROSSA</name>
<evidence type="ECO:0000313" key="2">
    <source>
        <dbReference type="EMBL" id="MDR7270569.1"/>
    </source>
</evidence>